<evidence type="ECO:0000313" key="5">
    <source>
        <dbReference type="Proteomes" id="UP000282837"/>
    </source>
</evidence>
<evidence type="ECO:0000259" key="3">
    <source>
        <dbReference type="PROSITE" id="PS51635"/>
    </source>
</evidence>
<dbReference type="NCBIfam" id="TIGR03607">
    <property type="entry name" value="patatin-like protein"/>
    <property type="match status" value="1"/>
</dbReference>
<dbReference type="Proteomes" id="UP000282837">
    <property type="component" value="Unassembled WGS sequence"/>
</dbReference>
<dbReference type="InterPro" id="IPR016035">
    <property type="entry name" value="Acyl_Trfase/lysoPLipase"/>
</dbReference>
<reference evidence="4 5" key="1">
    <citation type="submission" date="2019-01" db="EMBL/GenBank/DDBJ databases">
        <authorList>
            <person name="Chen W.-M."/>
        </authorList>
    </citation>
    <scope>NUCLEOTIDE SEQUENCE [LARGE SCALE GENOMIC DNA]</scope>
    <source>
        <strain evidence="4 5">FSY-9</strain>
    </source>
</reference>
<keyword evidence="5" id="KW-1185">Reference proteome</keyword>
<sequence>MRRKELRIALVCYGGISLAIYMHGVTKEVWHLARASTARRVHTDQHAALPLHGVEQVYAALLDIIARQGGLNLSILPDIVAGASAGGLNSVFLAQAIQSGQSLEPLTRLWLELADIDHLLTKEEGTWRTTAKQWLAPLIGRALGGEEPPLASDEAEVRSRLAHLVRARWFKPPFSGIGLSGMIAEALDQMAASPAGLRLLPDAHPLDLFTTATDYTGYVQRIALHSPAWVEEREHRVSIDFRAASAEGPWASLPELVFAARATASFPGAFPPLQVDEIDRLLAKREQNWTGRDAFLARILPAYAAKGELHKVALMDGSVLVNAPFGPAIAALSARPANVEVDRRLVYIDPTQSRPLHAEPAEAGPPDFFPVIFRALSTIPREQPIRDNLETLARQSAALRRAQHIATGIQDEVTKAVRLVLGQAILGARPAASQLGAWRTAAQQAAAEQAGYAYHAYALYRLEATLDQIAASTGAPRATLGRWARANLRLTPSEGRGLSSELIAFLRQHDVAYRQRHMRYLIARLDQAREAQPDIPEAAHDRASAAAWQALSLTLDVAPHGALCKTEVDWERHPAAALRDLASARQLDRLDGQVEALLADLLPMLPDALAEAVMLAYLGFAYHDAATMAWLQQNDLAETSPVHIDRISPMDWQESAQETGLARRLKGEMMHQFGAFFSRAYREHDYLIGRLHGAARLLDIVWSSCPVPIPAEERAGLRRALFNAILDEEQAQLTRIPELMVALRQELGITG</sequence>
<name>A0A3S3TKT7_9SPHN</name>
<protein>
    <submittedName>
        <fullName evidence="4">Patatin-like protein</fullName>
    </submittedName>
</protein>
<keyword evidence="1 2" id="KW-0443">Lipid metabolism</keyword>
<keyword evidence="2" id="KW-0378">Hydrolase</keyword>
<dbReference type="GO" id="GO:0016042">
    <property type="term" value="P:lipid catabolic process"/>
    <property type="evidence" value="ECO:0007669"/>
    <property type="project" value="UniProtKB-UniRule"/>
</dbReference>
<dbReference type="EMBL" id="SACO01000016">
    <property type="protein sequence ID" value="RVU03345.1"/>
    <property type="molecule type" value="Genomic_DNA"/>
</dbReference>
<dbReference type="Gene3D" id="3.40.1090.10">
    <property type="entry name" value="Cytosolic phospholipase A2 catalytic domain"/>
    <property type="match status" value="1"/>
</dbReference>
<comment type="caution">
    <text evidence="4">The sequence shown here is derived from an EMBL/GenBank/DDBJ whole genome shotgun (WGS) entry which is preliminary data.</text>
</comment>
<gene>
    <name evidence="4" type="ORF">EOE18_16100</name>
</gene>
<accession>A0A3S3TKT7</accession>
<dbReference type="InterPro" id="IPR002641">
    <property type="entry name" value="PNPLA_dom"/>
</dbReference>
<dbReference type="PROSITE" id="PS51635">
    <property type="entry name" value="PNPLA"/>
    <property type="match status" value="1"/>
</dbReference>
<organism evidence="4 5">
    <name type="scientific">Novosphingobium umbonatum</name>
    <dbReference type="NCBI Taxonomy" id="1908524"/>
    <lineage>
        <taxon>Bacteria</taxon>
        <taxon>Pseudomonadati</taxon>
        <taxon>Pseudomonadota</taxon>
        <taxon>Alphaproteobacteria</taxon>
        <taxon>Sphingomonadales</taxon>
        <taxon>Sphingomonadaceae</taxon>
        <taxon>Novosphingobium</taxon>
    </lineage>
</organism>
<dbReference type="Pfam" id="PF11856">
    <property type="entry name" value="DUF3376"/>
    <property type="match status" value="1"/>
</dbReference>
<dbReference type="RefSeq" id="WP_127711402.1">
    <property type="nucleotide sequence ID" value="NZ_SACO01000016.1"/>
</dbReference>
<feature type="short sequence motif" description="GXSXG" evidence="2">
    <location>
        <begin position="82"/>
        <end position="86"/>
    </location>
</feature>
<dbReference type="InterPro" id="IPR024282">
    <property type="entry name" value="DUF3376"/>
</dbReference>
<comment type="caution">
    <text evidence="2">Lacks conserved residue(s) required for the propagation of feature annotation.</text>
</comment>
<feature type="active site" description="Nucleophile" evidence="2">
    <location>
        <position position="84"/>
    </location>
</feature>
<feature type="active site" description="Proton acceptor" evidence="2">
    <location>
        <position position="316"/>
    </location>
</feature>
<dbReference type="InterPro" id="IPR019894">
    <property type="entry name" value="Patatin-related_protein"/>
</dbReference>
<evidence type="ECO:0000256" key="1">
    <source>
        <dbReference type="ARBA" id="ARBA00023098"/>
    </source>
</evidence>
<dbReference type="OrthoDB" id="8728704at2"/>
<feature type="domain" description="PNPLA" evidence="3">
    <location>
        <begin position="10"/>
        <end position="329"/>
    </location>
</feature>
<dbReference type="AlphaFoldDB" id="A0A3S3TKT7"/>
<keyword evidence="2" id="KW-0442">Lipid degradation</keyword>
<dbReference type="Pfam" id="PF01734">
    <property type="entry name" value="Patatin"/>
    <property type="match status" value="1"/>
</dbReference>
<proteinExistence type="predicted"/>
<dbReference type="SUPFAM" id="SSF52151">
    <property type="entry name" value="FabD/lysophospholipase-like"/>
    <property type="match status" value="1"/>
</dbReference>
<evidence type="ECO:0000313" key="4">
    <source>
        <dbReference type="EMBL" id="RVU03345.1"/>
    </source>
</evidence>
<dbReference type="GO" id="GO:0016787">
    <property type="term" value="F:hydrolase activity"/>
    <property type="evidence" value="ECO:0007669"/>
    <property type="project" value="UniProtKB-UniRule"/>
</dbReference>
<evidence type="ECO:0000256" key="2">
    <source>
        <dbReference type="PROSITE-ProRule" id="PRU01161"/>
    </source>
</evidence>